<dbReference type="PANTHER" id="PTHR31438:SF1">
    <property type="entry name" value="LYSINE N-ACYLTRANSFERASE C17G9.06C-RELATED"/>
    <property type="match status" value="1"/>
</dbReference>
<dbReference type="GO" id="GO:0046677">
    <property type="term" value="P:response to antibiotic"/>
    <property type="evidence" value="ECO:0007669"/>
    <property type="project" value="UniProtKB-KW"/>
</dbReference>
<sequence length="152" mass="16865">MLKWLSDEQVLAFYEGRDRPHDAALVQEHFYSTDDDEGVTRCLVCHEAVPVGYLQFYPLDPATKEAYGYAKYTIVYGMDQFIGEPAYWNRGIGADLVQAVIRYVHQLGAAVVVMDRKNGTNGRSAAMKNAVFAKRKSFPGTSGTKEACAIAC</sequence>
<organism evidence="3 4">
    <name type="scientific">Brevibacillus parabrevis</name>
    <dbReference type="NCBI Taxonomy" id="54914"/>
    <lineage>
        <taxon>Bacteria</taxon>
        <taxon>Bacillati</taxon>
        <taxon>Bacillota</taxon>
        <taxon>Bacilli</taxon>
        <taxon>Bacillales</taxon>
        <taxon>Paenibacillaceae</taxon>
        <taxon>Brevibacillus</taxon>
    </lineage>
</organism>
<dbReference type="GO" id="GO:0016410">
    <property type="term" value="F:N-acyltransferase activity"/>
    <property type="evidence" value="ECO:0007669"/>
    <property type="project" value="TreeGrafter"/>
</dbReference>
<evidence type="ECO:0000313" key="4">
    <source>
        <dbReference type="Proteomes" id="UP000316882"/>
    </source>
</evidence>
<comment type="caution">
    <text evidence="3">The sequence shown here is derived from an EMBL/GenBank/DDBJ whole genome shotgun (WGS) entry which is preliminary data.</text>
</comment>
<dbReference type="Gene3D" id="3.40.630.30">
    <property type="match status" value="1"/>
</dbReference>
<dbReference type="RefSeq" id="WP_307723369.1">
    <property type="nucleotide sequence ID" value="NZ_BJMH01000005.1"/>
</dbReference>
<reference evidence="3 4" key="1">
    <citation type="submission" date="2019-06" db="EMBL/GenBank/DDBJ databases">
        <title>Whole genome shotgun sequence of Brevibacillus parabrevis NBRC 12334.</title>
        <authorList>
            <person name="Hosoyama A."/>
            <person name="Uohara A."/>
            <person name="Ohji S."/>
            <person name="Ichikawa N."/>
        </authorList>
    </citation>
    <scope>NUCLEOTIDE SEQUENCE [LARGE SCALE GENOMIC DNA]</scope>
    <source>
        <strain evidence="3 4">NBRC 12334</strain>
    </source>
</reference>
<dbReference type="InterPro" id="IPR000182">
    <property type="entry name" value="GNAT_dom"/>
</dbReference>
<gene>
    <name evidence="3" type="ORF">BPA01_13450</name>
</gene>
<name>A0A4Y3PGA0_BREPA</name>
<dbReference type="AlphaFoldDB" id="A0A4Y3PGA0"/>
<dbReference type="SUPFAM" id="SSF55729">
    <property type="entry name" value="Acyl-CoA N-acyltransferases (Nat)"/>
    <property type="match status" value="1"/>
</dbReference>
<evidence type="ECO:0000259" key="2">
    <source>
        <dbReference type="PROSITE" id="PS51186"/>
    </source>
</evidence>
<dbReference type="PROSITE" id="PS51186">
    <property type="entry name" value="GNAT"/>
    <property type="match status" value="1"/>
</dbReference>
<dbReference type="PANTHER" id="PTHR31438">
    <property type="entry name" value="LYSINE N-ACYLTRANSFERASE C17G9.06C-RELATED"/>
    <property type="match status" value="1"/>
</dbReference>
<accession>A0A4Y3PGA0</accession>
<keyword evidence="1" id="KW-0046">Antibiotic resistance</keyword>
<proteinExistence type="predicted"/>
<dbReference type="Pfam" id="PF13523">
    <property type="entry name" value="Acetyltransf_8"/>
    <property type="match status" value="1"/>
</dbReference>
<dbReference type="Proteomes" id="UP000316882">
    <property type="component" value="Unassembled WGS sequence"/>
</dbReference>
<evidence type="ECO:0000313" key="3">
    <source>
        <dbReference type="EMBL" id="GEB31765.1"/>
    </source>
</evidence>
<keyword evidence="3" id="KW-0808">Transferase</keyword>
<keyword evidence="4" id="KW-1185">Reference proteome</keyword>
<evidence type="ECO:0000256" key="1">
    <source>
        <dbReference type="ARBA" id="ARBA00023251"/>
    </source>
</evidence>
<dbReference type="EMBL" id="BJMH01000005">
    <property type="protein sequence ID" value="GEB31765.1"/>
    <property type="molecule type" value="Genomic_DNA"/>
</dbReference>
<dbReference type="InterPro" id="IPR016181">
    <property type="entry name" value="Acyl_CoA_acyltransferase"/>
</dbReference>
<protein>
    <submittedName>
        <fullName evidence="3">GNAT family N-acetyltransferase</fullName>
    </submittedName>
</protein>
<dbReference type="CDD" id="cd04301">
    <property type="entry name" value="NAT_SF"/>
    <property type="match status" value="1"/>
</dbReference>
<dbReference type="STRING" id="54914.AV540_21255"/>
<feature type="domain" description="N-acetyltransferase" evidence="2">
    <location>
        <begin position="1"/>
        <end position="152"/>
    </location>
</feature>